<dbReference type="RefSeq" id="WP_108115597.1">
    <property type="nucleotide sequence ID" value="NZ_QBKT01000006.1"/>
</dbReference>
<organism evidence="1 2">
    <name type="scientific">Kordia periserrulae</name>
    <dbReference type="NCBI Taxonomy" id="701523"/>
    <lineage>
        <taxon>Bacteria</taxon>
        <taxon>Pseudomonadati</taxon>
        <taxon>Bacteroidota</taxon>
        <taxon>Flavobacteriia</taxon>
        <taxon>Flavobacteriales</taxon>
        <taxon>Flavobacteriaceae</taxon>
        <taxon>Kordia</taxon>
    </lineage>
</organism>
<accession>A0A2T6BXB7</accession>
<name>A0A2T6BXB7_9FLAO</name>
<reference evidence="1 2" key="1">
    <citation type="submission" date="2018-04" db="EMBL/GenBank/DDBJ databases">
        <title>Genomic Encyclopedia of Archaeal and Bacterial Type Strains, Phase II (KMG-II): from individual species to whole genera.</title>
        <authorList>
            <person name="Goeker M."/>
        </authorList>
    </citation>
    <scope>NUCLEOTIDE SEQUENCE [LARGE SCALE GENOMIC DNA]</scope>
    <source>
        <strain evidence="1 2">DSM 25731</strain>
    </source>
</reference>
<comment type="caution">
    <text evidence="1">The sequence shown here is derived from an EMBL/GenBank/DDBJ whole genome shotgun (WGS) entry which is preliminary data.</text>
</comment>
<evidence type="ECO:0000313" key="2">
    <source>
        <dbReference type="Proteomes" id="UP000244090"/>
    </source>
</evidence>
<keyword evidence="2" id="KW-1185">Reference proteome</keyword>
<protein>
    <submittedName>
        <fullName evidence="1">Uncharacterized protein</fullName>
    </submittedName>
</protein>
<sequence>MTAVTVYHVIQALPKEELPKLYKLLGISPAIKTHKQKTVKKSKPITDTAAEEFLRANVFGTKKGSVS</sequence>
<gene>
    <name evidence="1" type="ORF">C8N46_106322</name>
</gene>
<dbReference type="EMBL" id="QBKT01000006">
    <property type="protein sequence ID" value="PTX60676.1"/>
    <property type="molecule type" value="Genomic_DNA"/>
</dbReference>
<dbReference type="AlphaFoldDB" id="A0A2T6BXB7"/>
<dbReference type="Proteomes" id="UP000244090">
    <property type="component" value="Unassembled WGS sequence"/>
</dbReference>
<evidence type="ECO:0000313" key="1">
    <source>
        <dbReference type="EMBL" id="PTX60676.1"/>
    </source>
</evidence>
<proteinExistence type="predicted"/>